<sequence>MLITAVCVDVVGASVSMVTPYLNNSSQTSHLFGDHRGWHRAFAILHVKHIRLTHVKYTLRLISIGSGNWKGCDSHESTAVVHRTVFAPSMFIAISHLSYPVRKFSDCRIFPVAMDALPPNLVRGRDYSYGHTVNESLAVLREVEKLNLSIPLAISFSLKGVYYVPRLAQPVLTQDHQYELFQPCQDHEMPYYEDPKGLCGKKNWAAPANLPLIASNLEEKRALTYLPDATIVTLACDGKQFNLKLNFTLAAYDVDFDYNRPCTELGFDPFSSQFSRVKVAKVVSDFFRTNYTSTTMNSNCQLLALSFSFG</sequence>
<name>A0A9J6CVM3_RHIMP</name>
<accession>A0A9J6CVM3</accession>
<dbReference type="AlphaFoldDB" id="A0A9J6CVM3"/>
<dbReference type="EMBL" id="JABSTU010005969">
    <property type="protein sequence ID" value="KAH7938582.1"/>
    <property type="molecule type" value="Genomic_DNA"/>
</dbReference>
<organism evidence="1 2">
    <name type="scientific">Rhipicephalus microplus</name>
    <name type="common">Cattle tick</name>
    <name type="synonym">Boophilus microplus</name>
    <dbReference type="NCBI Taxonomy" id="6941"/>
    <lineage>
        <taxon>Eukaryota</taxon>
        <taxon>Metazoa</taxon>
        <taxon>Ecdysozoa</taxon>
        <taxon>Arthropoda</taxon>
        <taxon>Chelicerata</taxon>
        <taxon>Arachnida</taxon>
        <taxon>Acari</taxon>
        <taxon>Parasitiformes</taxon>
        <taxon>Ixodida</taxon>
        <taxon>Ixodoidea</taxon>
        <taxon>Ixodidae</taxon>
        <taxon>Rhipicephalinae</taxon>
        <taxon>Rhipicephalus</taxon>
        <taxon>Boophilus</taxon>
    </lineage>
</organism>
<protein>
    <submittedName>
        <fullName evidence="1">Uncharacterized protein</fullName>
    </submittedName>
</protein>
<dbReference type="VEuPathDB" id="VectorBase:LOC119165655"/>
<reference evidence="1" key="2">
    <citation type="submission" date="2021-09" db="EMBL/GenBank/DDBJ databases">
        <authorList>
            <person name="Jia N."/>
            <person name="Wang J."/>
            <person name="Shi W."/>
            <person name="Du L."/>
            <person name="Sun Y."/>
            <person name="Zhan W."/>
            <person name="Jiang J."/>
            <person name="Wang Q."/>
            <person name="Zhang B."/>
            <person name="Ji P."/>
            <person name="Sakyi L.B."/>
            <person name="Cui X."/>
            <person name="Yuan T."/>
            <person name="Jiang B."/>
            <person name="Yang W."/>
            <person name="Lam T.T.-Y."/>
            <person name="Chang Q."/>
            <person name="Ding S."/>
            <person name="Wang X."/>
            <person name="Zhu J."/>
            <person name="Ruan X."/>
            <person name="Zhao L."/>
            <person name="Wei J."/>
            <person name="Que T."/>
            <person name="Du C."/>
            <person name="Cheng J."/>
            <person name="Dai P."/>
            <person name="Han X."/>
            <person name="Huang E."/>
            <person name="Gao Y."/>
            <person name="Liu J."/>
            <person name="Shao H."/>
            <person name="Ye R."/>
            <person name="Li L."/>
            <person name="Wei W."/>
            <person name="Wang X."/>
            <person name="Wang C."/>
            <person name="Huo Q."/>
            <person name="Li W."/>
            <person name="Guo W."/>
            <person name="Chen H."/>
            <person name="Chen S."/>
            <person name="Zhou L."/>
            <person name="Zhou L."/>
            <person name="Ni X."/>
            <person name="Tian J."/>
            <person name="Zhou Y."/>
            <person name="Sheng Y."/>
            <person name="Liu T."/>
            <person name="Pan Y."/>
            <person name="Xia L."/>
            <person name="Li J."/>
            <person name="Zhao F."/>
            <person name="Cao W."/>
        </authorList>
    </citation>
    <scope>NUCLEOTIDE SEQUENCE</scope>
    <source>
        <strain evidence="1">Rmic-2018</strain>
        <tissue evidence="1">Larvae</tissue>
    </source>
</reference>
<keyword evidence="2" id="KW-1185">Reference proteome</keyword>
<evidence type="ECO:0000313" key="1">
    <source>
        <dbReference type="EMBL" id="KAH7938582.1"/>
    </source>
</evidence>
<comment type="caution">
    <text evidence="1">The sequence shown here is derived from an EMBL/GenBank/DDBJ whole genome shotgun (WGS) entry which is preliminary data.</text>
</comment>
<evidence type="ECO:0000313" key="2">
    <source>
        <dbReference type="Proteomes" id="UP000821866"/>
    </source>
</evidence>
<gene>
    <name evidence="1" type="ORF">HPB51_028900</name>
</gene>
<proteinExistence type="predicted"/>
<dbReference type="Proteomes" id="UP000821866">
    <property type="component" value="Unassembled WGS sequence"/>
</dbReference>
<reference evidence="1" key="1">
    <citation type="journal article" date="2020" name="Cell">
        <title>Large-Scale Comparative Analyses of Tick Genomes Elucidate Their Genetic Diversity and Vector Capacities.</title>
        <authorList>
            <consortium name="Tick Genome and Microbiome Consortium (TIGMIC)"/>
            <person name="Jia N."/>
            <person name="Wang J."/>
            <person name="Shi W."/>
            <person name="Du L."/>
            <person name="Sun Y."/>
            <person name="Zhan W."/>
            <person name="Jiang J.F."/>
            <person name="Wang Q."/>
            <person name="Zhang B."/>
            <person name="Ji P."/>
            <person name="Bell-Sakyi L."/>
            <person name="Cui X.M."/>
            <person name="Yuan T.T."/>
            <person name="Jiang B.G."/>
            <person name="Yang W.F."/>
            <person name="Lam T.T."/>
            <person name="Chang Q.C."/>
            <person name="Ding S.J."/>
            <person name="Wang X.J."/>
            <person name="Zhu J.G."/>
            <person name="Ruan X.D."/>
            <person name="Zhao L."/>
            <person name="Wei J.T."/>
            <person name="Ye R.Z."/>
            <person name="Que T.C."/>
            <person name="Du C.H."/>
            <person name="Zhou Y.H."/>
            <person name="Cheng J.X."/>
            <person name="Dai P.F."/>
            <person name="Guo W.B."/>
            <person name="Han X.H."/>
            <person name="Huang E.J."/>
            <person name="Li L.F."/>
            <person name="Wei W."/>
            <person name="Gao Y.C."/>
            <person name="Liu J.Z."/>
            <person name="Shao H.Z."/>
            <person name="Wang X."/>
            <person name="Wang C.C."/>
            <person name="Yang T.C."/>
            <person name="Huo Q.B."/>
            <person name="Li W."/>
            <person name="Chen H.Y."/>
            <person name="Chen S.E."/>
            <person name="Zhou L.G."/>
            <person name="Ni X.B."/>
            <person name="Tian J.H."/>
            <person name="Sheng Y."/>
            <person name="Liu T."/>
            <person name="Pan Y.S."/>
            <person name="Xia L.Y."/>
            <person name="Li J."/>
            <person name="Zhao F."/>
            <person name="Cao W.C."/>
        </authorList>
    </citation>
    <scope>NUCLEOTIDE SEQUENCE</scope>
    <source>
        <strain evidence="1">Rmic-2018</strain>
    </source>
</reference>